<dbReference type="InterPro" id="IPR000477">
    <property type="entry name" value="RT_dom"/>
</dbReference>
<dbReference type="InterPro" id="IPR043502">
    <property type="entry name" value="DNA/RNA_pol_sf"/>
</dbReference>
<evidence type="ECO:0000259" key="5">
    <source>
        <dbReference type="Pfam" id="PF00078"/>
    </source>
</evidence>
<evidence type="ECO:0000256" key="3">
    <source>
        <dbReference type="ARBA" id="ARBA00022722"/>
    </source>
</evidence>
<evidence type="ECO:0000313" key="6">
    <source>
        <dbReference type="EMBL" id="KII65467.1"/>
    </source>
</evidence>
<dbReference type="Proteomes" id="UP000031668">
    <property type="component" value="Unassembled WGS sequence"/>
</dbReference>
<accession>A0A0C2MUW5</accession>
<dbReference type="InterPro" id="IPR001969">
    <property type="entry name" value="Aspartic_peptidase_AS"/>
</dbReference>
<comment type="caution">
    <text evidence="6">The sequence shown here is derived from an EMBL/GenBank/DDBJ whole genome shotgun (WGS) entry which is preliminary data.</text>
</comment>
<dbReference type="OrthoDB" id="427924at2759"/>
<name>A0A0C2MUW5_THEKT</name>
<dbReference type="GO" id="GO:0004190">
    <property type="term" value="F:aspartic-type endopeptidase activity"/>
    <property type="evidence" value="ECO:0007669"/>
    <property type="project" value="InterPro"/>
</dbReference>
<keyword evidence="1" id="KW-0808">Transferase</keyword>
<sequence length="405" mass="46314">MENFPEVDIYLFPCQQIMEFISSRYDKPRNGLYGWFTFGNTRRNGNESPREFAYLLKDLARFCEFGTTFDQREEQNIPGLPRKMTLEFKDCKMDCHFSAACLKSGNARICVDQKPVRTVNVDDNVFTFTMENFSHGISKKFMIPLLLNGVNVKMLADSGATVSYIEPPLKGCTNNTIEIKGRTNVNVKRASKDAYLPVIVTTKDDTPILGTDWMDRFKIGLKLHKINERTSETSSRAKGELWSNIRMLSNQTIKHSRISRSFCFPYGKRCQEGRVTVYMLRFSLYILLPFQISSAPATFQAVMVEILKGIPFTTCFIDDIIISGKDDDEHLKNLTEVLKRLSTHNISTKLEKCQFMKSKVSYMGHTLDAEGIHPQEDNIKSIRYQRTPTNITQLKSFLGAMSGII</sequence>
<evidence type="ECO:0000256" key="2">
    <source>
        <dbReference type="ARBA" id="ARBA00022695"/>
    </source>
</evidence>
<dbReference type="GO" id="GO:0006508">
    <property type="term" value="P:proteolysis"/>
    <property type="evidence" value="ECO:0007669"/>
    <property type="project" value="InterPro"/>
</dbReference>
<feature type="domain" description="Reverse transcriptase" evidence="5">
    <location>
        <begin position="288"/>
        <end position="367"/>
    </location>
</feature>
<organism evidence="6 7">
    <name type="scientific">Thelohanellus kitauei</name>
    <name type="common">Myxosporean</name>
    <dbReference type="NCBI Taxonomy" id="669202"/>
    <lineage>
        <taxon>Eukaryota</taxon>
        <taxon>Metazoa</taxon>
        <taxon>Cnidaria</taxon>
        <taxon>Myxozoa</taxon>
        <taxon>Myxosporea</taxon>
        <taxon>Bivalvulida</taxon>
        <taxon>Platysporina</taxon>
        <taxon>Myxobolidae</taxon>
        <taxon>Thelohanellus</taxon>
    </lineage>
</organism>
<dbReference type="Pfam" id="PF00078">
    <property type="entry name" value="RVT_1"/>
    <property type="match status" value="1"/>
</dbReference>
<evidence type="ECO:0000256" key="1">
    <source>
        <dbReference type="ARBA" id="ARBA00022679"/>
    </source>
</evidence>
<dbReference type="PROSITE" id="PS00141">
    <property type="entry name" value="ASP_PROTEASE"/>
    <property type="match status" value="1"/>
</dbReference>
<keyword evidence="4" id="KW-0255">Endonuclease</keyword>
<keyword evidence="3" id="KW-0540">Nuclease</keyword>
<keyword evidence="2" id="KW-0548">Nucleotidyltransferase</keyword>
<dbReference type="InterPro" id="IPR043128">
    <property type="entry name" value="Rev_trsase/Diguanyl_cyclase"/>
</dbReference>
<dbReference type="EMBL" id="JWZT01003819">
    <property type="protein sequence ID" value="KII65467.1"/>
    <property type="molecule type" value="Genomic_DNA"/>
</dbReference>
<dbReference type="InterPro" id="IPR050951">
    <property type="entry name" value="Retrovirus_Pol_polyprotein"/>
</dbReference>
<dbReference type="AlphaFoldDB" id="A0A0C2MUW5"/>
<evidence type="ECO:0000313" key="7">
    <source>
        <dbReference type="Proteomes" id="UP000031668"/>
    </source>
</evidence>
<keyword evidence="4" id="KW-0378">Hydrolase</keyword>
<dbReference type="GO" id="GO:0004519">
    <property type="term" value="F:endonuclease activity"/>
    <property type="evidence" value="ECO:0007669"/>
    <property type="project" value="UniProtKB-KW"/>
</dbReference>
<proteinExistence type="predicted"/>
<dbReference type="SUPFAM" id="SSF50630">
    <property type="entry name" value="Acid proteases"/>
    <property type="match status" value="1"/>
</dbReference>
<dbReference type="Gene3D" id="3.30.70.270">
    <property type="match status" value="1"/>
</dbReference>
<dbReference type="GO" id="GO:0016779">
    <property type="term" value="F:nucleotidyltransferase activity"/>
    <property type="evidence" value="ECO:0007669"/>
    <property type="project" value="UniProtKB-KW"/>
</dbReference>
<dbReference type="CDD" id="cd01647">
    <property type="entry name" value="RT_LTR"/>
    <property type="match status" value="1"/>
</dbReference>
<reference evidence="6 7" key="1">
    <citation type="journal article" date="2014" name="Genome Biol. Evol.">
        <title>The genome of the myxosporean Thelohanellus kitauei shows adaptations to nutrient acquisition within its fish host.</title>
        <authorList>
            <person name="Yang Y."/>
            <person name="Xiong J."/>
            <person name="Zhou Z."/>
            <person name="Huo F."/>
            <person name="Miao W."/>
            <person name="Ran C."/>
            <person name="Liu Y."/>
            <person name="Zhang J."/>
            <person name="Feng J."/>
            <person name="Wang M."/>
            <person name="Wang M."/>
            <person name="Wang L."/>
            <person name="Yao B."/>
        </authorList>
    </citation>
    <scope>NUCLEOTIDE SEQUENCE [LARGE SCALE GENOMIC DNA]</scope>
    <source>
        <strain evidence="6">Wuqing</strain>
    </source>
</reference>
<protein>
    <recommendedName>
        <fullName evidence="5">Reverse transcriptase domain-containing protein</fullName>
    </recommendedName>
</protein>
<dbReference type="Gene3D" id="2.40.70.10">
    <property type="entry name" value="Acid Proteases"/>
    <property type="match status" value="1"/>
</dbReference>
<dbReference type="FunFam" id="3.30.70.270:FF:000003">
    <property type="entry name" value="Transposon Ty3-G Gag-Pol polyprotein"/>
    <property type="match status" value="1"/>
</dbReference>
<dbReference type="InterPro" id="IPR021109">
    <property type="entry name" value="Peptidase_aspartic_dom_sf"/>
</dbReference>
<dbReference type="PANTHER" id="PTHR37984:SF5">
    <property type="entry name" value="PROTEIN NYNRIN-LIKE"/>
    <property type="match status" value="1"/>
</dbReference>
<keyword evidence="7" id="KW-1185">Reference proteome</keyword>
<dbReference type="PANTHER" id="PTHR37984">
    <property type="entry name" value="PROTEIN CBG26694"/>
    <property type="match status" value="1"/>
</dbReference>
<gene>
    <name evidence="6" type="ORF">RF11_14390</name>
</gene>
<dbReference type="SUPFAM" id="SSF56672">
    <property type="entry name" value="DNA/RNA polymerases"/>
    <property type="match status" value="1"/>
</dbReference>
<evidence type="ECO:0000256" key="4">
    <source>
        <dbReference type="ARBA" id="ARBA00022759"/>
    </source>
</evidence>